<dbReference type="GO" id="GO:0004715">
    <property type="term" value="F:non-membrane spanning protein tyrosine kinase activity"/>
    <property type="evidence" value="ECO:0007669"/>
    <property type="project" value="UniProtKB-EC"/>
</dbReference>
<evidence type="ECO:0000259" key="20">
    <source>
        <dbReference type="Pfam" id="PF13614"/>
    </source>
</evidence>
<evidence type="ECO:0000256" key="11">
    <source>
        <dbReference type="ARBA" id="ARBA00022777"/>
    </source>
</evidence>
<dbReference type="Pfam" id="PF13614">
    <property type="entry name" value="AAA_31"/>
    <property type="match status" value="1"/>
</dbReference>
<feature type="region of interest" description="Disordered" evidence="17">
    <location>
        <begin position="459"/>
        <end position="564"/>
    </location>
</feature>
<keyword evidence="8 21" id="KW-0808">Transferase</keyword>
<dbReference type="CDD" id="cd05387">
    <property type="entry name" value="BY-kinase"/>
    <property type="match status" value="1"/>
</dbReference>
<evidence type="ECO:0000256" key="7">
    <source>
        <dbReference type="ARBA" id="ARBA00022519"/>
    </source>
</evidence>
<dbReference type="Pfam" id="PF02706">
    <property type="entry name" value="Wzz"/>
    <property type="match status" value="1"/>
</dbReference>
<keyword evidence="14 18" id="KW-0472">Membrane</keyword>
<evidence type="ECO:0000313" key="21">
    <source>
        <dbReference type="EMBL" id="MFC5141955.1"/>
    </source>
</evidence>
<feature type="compositionally biased region" description="Basic and acidic residues" evidence="17">
    <location>
        <begin position="504"/>
        <end position="515"/>
    </location>
</feature>
<gene>
    <name evidence="21" type="ORF">ACFPK1_27225</name>
</gene>
<evidence type="ECO:0000256" key="17">
    <source>
        <dbReference type="SAM" id="MobiDB-lite"/>
    </source>
</evidence>
<evidence type="ECO:0000256" key="14">
    <source>
        <dbReference type="ARBA" id="ARBA00023136"/>
    </source>
</evidence>
<keyword evidence="9 18" id="KW-0812">Transmembrane</keyword>
<dbReference type="InterPro" id="IPR050445">
    <property type="entry name" value="Bact_polysacc_biosynth/exp"/>
</dbReference>
<comment type="subcellular location">
    <subcellularLocation>
        <location evidence="1">Cell inner membrane</location>
        <topology evidence="1">Multi-pass membrane protein</topology>
    </subcellularLocation>
</comment>
<evidence type="ECO:0000256" key="6">
    <source>
        <dbReference type="ARBA" id="ARBA00022475"/>
    </source>
</evidence>
<evidence type="ECO:0000256" key="16">
    <source>
        <dbReference type="ARBA" id="ARBA00051245"/>
    </source>
</evidence>
<protein>
    <recommendedName>
        <fullName evidence="5">non-specific protein-tyrosine kinase</fullName>
        <ecNumber evidence="5">2.7.10.2</ecNumber>
    </recommendedName>
</protein>
<keyword evidence="6" id="KW-1003">Cell membrane</keyword>
<accession>A0ABV9ZL60</accession>
<dbReference type="InterPro" id="IPR025669">
    <property type="entry name" value="AAA_dom"/>
</dbReference>
<name>A0ABV9ZL60_9PSEU</name>
<keyword evidence="10" id="KW-0547">Nucleotide-binding</keyword>
<evidence type="ECO:0000256" key="2">
    <source>
        <dbReference type="ARBA" id="ARBA00006683"/>
    </source>
</evidence>
<dbReference type="PANTHER" id="PTHR32309">
    <property type="entry name" value="TYROSINE-PROTEIN KINASE"/>
    <property type="match status" value="1"/>
</dbReference>
<proteinExistence type="inferred from homology"/>
<evidence type="ECO:0000256" key="4">
    <source>
        <dbReference type="ARBA" id="ARBA00008883"/>
    </source>
</evidence>
<dbReference type="InterPro" id="IPR003856">
    <property type="entry name" value="LPS_length_determ_N"/>
</dbReference>
<dbReference type="EMBL" id="JBHSKG010000019">
    <property type="protein sequence ID" value="MFC5141955.1"/>
    <property type="molecule type" value="Genomic_DNA"/>
</dbReference>
<feature type="domain" description="Polysaccharide chain length determinant N-terminal" evidence="19">
    <location>
        <begin position="2"/>
        <end position="88"/>
    </location>
</feature>
<sequence>MTLREYFAVFRERWVVVVACVLVGVLAALVLTLLTPRRYSSEAIFYIATQGGDSDASAAYDATMLAREKIASYVELLGDPRVGQDVVDRLRDVDAASPAISAETVPDTSLIRTTVTARSPQQAQRVAAAVGDEFVVLVAQLEQQAGAQPGAPTVVARVVRPPSFSASPVSPSTSYDLTLGLAAGLVLGLLTALAWHQLDNTVKSGDVLGKIAKAPALGSVVDDPAFAEHPVGVHENSQSAYAEAYRHVRTNLGFLGVDSPRKILVGSSALPDEGKSATLCNLASVLGQEGYRTLLVSADLRRPKVEAYLQIEAAVGLTTILTGRSTLDDCVQPWAGGEFDVLAAGALPPNPSEMLGSRKMAELMTELRERYDIVLLDAPPLIPVTDAVVLGSRADGVILMARHGGTTKNDLGRALARLAAADVPVVGTILTRAPESQLRPYWGYLAISAADAEVPASRSLPEALPSAPAHQPDARAVGESEDVGHDGWERHEGDGGTNGFEGAQRFEDHVTEERFVTNGARTAAEERAASVQAAPRQVPSPRPRIPLVARSAGDAATTAVDDKP</sequence>
<dbReference type="SUPFAM" id="SSF52540">
    <property type="entry name" value="P-loop containing nucleoside triphosphate hydrolases"/>
    <property type="match status" value="1"/>
</dbReference>
<evidence type="ECO:0000256" key="8">
    <source>
        <dbReference type="ARBA" id="ARBA00022679"/>
    </source>
</evidence>
<evidence type="ECO:0000256" key="10">
    <source>
        <dbReference type="ARBA" id="ARBA00022741"/>
    </source>
</evidence>
<evidence type="ECO:0000256" key="9">
    <source>
        <dbReference type="ARBA" id="ARBA00022692"/>
    </source>
</evidence>
<dbReference type="NCBIfam" id="TIGR01007">
    <property type="entry name" value="eps_fam"/>
    <property type="match status" value="1"/>
</dbReference>
<evidence type="ECO:0000256" key="5">
    <source>
        <dbReference type="ARBA" id="ARBA00011903"/>
    </source>
</evidence>
<comment type="similarity">
    <text evidence="2">Belongs to the CpsC/CapA family.</text>
</comment>
<comment type="similarity">
    <text evidence="3">Belongs to the CpsD/CapB family.</text>
</comment>
<dbReference type="InterPro" id="IPR005702">
    <property type="entry name" value="Wzc-like_C"/>
</dbReference>
<comment type="catalytic activity">
    <reaction evidence="16">
        <text>L-tyrosyl-[protein] + ATP = O-phospho-L-tyrosyl-[protein] + ADP + H(+)</text>
        <dbReference type="Rhea" id="RHEA:10596"/>
        <dbReference type="Rhea" id="RHEA-COMP:10136"/>
        <dbReference type="Rhea" id="RHEA-COMP:20101"/>
        <dbReference type="ChEBI" id="CHEBI:15378"/>
        <dbReference type="ChEBI" id="CHEBI:30616"/>
        <dbReference type="ChEBI" id="CHEBI:46858"/>
        <dbReference type="ChEBI" id="CHEBI:61978"/>
        <dbReference type="ChEBI" id="CHEBI:456216"/>
        <dbReference type="EC" id="2.7.10.2"/>
    </reaction>
</comment>
<keyword evidence="7" id="KW-0997">Cell inner membrane</keyword>
<feature type="compositionally biased region" description="Basic and acidic residues" evidence="17">
    <location>
        <begin position="472"/>
        <end position="494"/>
    </location>
</feature>
<evidence type="ECO:0000256" key="1">
    <source>
        <dbReference type="ARBA" id="ARBA00004429"/>
    </source>
</evidence>
<dbReference type="PANTHER" id="PTHR32309:SF13">
    <property type="entry name" value="FERRIC ENTEROBACTIN TRANSPORT PROTEIN FEPE"/>
    <property type="match status" value="1"/>
</dbReference>
<comment type="caution">
    <text evidence="21">The sequence shown here is derived from an EMBL/GenBank/DDBJ whole genome shotgun (WGS) entry which is preliminary data.</text>
</comment>
<feature type="transmembrane region" description="Helical" evidence="18">
    <location>
        <begin position="14"/>
        <end position="34"/>
    </location>
</feature>
<dbReference type="Gene3D" id="3.40.50.300">
    <property type="entry name" value="P-loop containing nucleotide triphosphate hydrolases"/>
    <property type="match status" value="1"/>
</dbReference>
<comment type="similarity">
    <text evidence="4">Belongs to the etk/wzc family.</text>
</comment>
<reference evidence="22" key="1">
    <citation type="journal article" date="2019" name="Int. J. Syst. Evol. Microbiol.">
        <title>The Global Catalogue of Microorganisms (GCM) 10K type strain sequencing project: providing services to taxonomists for standard genome sequencing and annotation.</title>
        <authorList>
            <consortium name="The Broad Institute Genomics Platform"/>
            <consortium name="The Broad Institute Genome Sequencing Center for Infectious Disease"/>
            <person name="Wu L."/>
            <person name="Ma J."/>
        </authorList>
    </citation>
    <scope>NUCLEOTIDE SEQUENCE [LARGE SCALE GENOMIC DNA]</scope>
    <source>
        <strain evidence="22">XZYJ18</strain>
    </source>
</reference>
<organism evidence="21 22">
    <name type="scientific">Actinomycetospora rhizophila</name>
    <dbReference type="NCBI Taxonomy" id="1416876"/>
    <lineage>
        <taxon>Bacteria</taxon>
        <taxon>Bacillati</taxon>
        <taxon>Actinomycetota</taxon>
        <taxon>Actinomycetes</taxon>
        <taxon>Pseudonocardiales</taxon>
        <taxon>Pseudonocardiaceae</taxon>
        <taxon>Actinomycetospora</taxon>
    </lineage>
</organism>
<dbReference type="RefSeq" id="WP_378024091.1">
    <property type="nucleotide sequence ID" value="NZ_JBHSKG010000019.1"/>
</dbReference>
<dbReference type="EC" id="2.7.10.2" evidence="5"/>
<evidence type="ECO:0000256" key="13">
    <source>
        <dbReference type="ARBA" id="ARBA00022989"/>
    </source>
</evidence>
<evidence type="ECO:0000313" key="22">
    <source>
        <dbReference type="Proteomes" id="UP001596175"/>
    </source>
</evidence>
<dbReference type="InterPro" id="IPR027417">
    <property type="entry name" value="P-loop_NTPase"/>
</dbReference>
<keyword evidence="15" id="KW-0829">Tyrosine-protein kinase</keyword>
<evidence type="ECO:0000259" key="19">
    <source>
        <dbReference type="Pfam" id="PF02706"/>
    </source>
</evidence>
<evidence type="ECO:0000256" key="15">
    <source>
        <dbReference type="ARBA" id="ARBA00023137"/>
    </source>
</evidence>
<keyword evidence="11" id="KW-0418">Kinase</keyword>
<evidence type="ECO:0000256" key="18">
    <source>
        <dbReference type="SAM" id="Phobius"/>
    </source>
</evidence>
<keyword evidence="13 18" id="KW-1133">Transmembrane helix</keyword>
<keyword evidence="12" id="KW-0067">ATP-binding</keyword>
<dbReference type="Proteomes" id="UP001596175">
    <property type="component" value="Unassembled WGS sequence"/>
</dbReference>
<evidence type="ECO:0000256" key="3">
    <source>
        <dbReference type="ARBA" id="ARBA00007316"/>
    </source>
</evidence>
<evidence type="ECO:0000256" key="12">
    <source>
        <dbReference type="ARBA" id="ARBA00022840"/>
    </source>
</evidence>
<keyword evidence="22" id="KW-1185">Reference proteome</keyword>
<feature type="domain" description="AAA" evidence="20">
    <location>
        <begin position="274"/>
        <end position="398"/>
    </location>
</feature>